<accession>A0ABQ0P0Y6</accession>
<evidence type="ECO:0000313" key="3">
    <source>
        <dbReference type="Proteomes" id="UP001062901"/>
    </source>
</evidence>
<proteinExistence type="predicted"/>
<gene>
    <name evidence="2" type="ORF">AA15669_1723</name>
</gene>
<comment type="caution">
    <text evidence="2">The sequence shown here is derived from an EMBL/GenBank/DDBJ whole genome shotgun (WGS) entry which is preliminary data.</text>
</comment>
<evidence type="ECO:0000313" key="2">
    <source>
        <dbReference type="EMBL" id="GBQ08295.1"/>
    </source>
</evidence>
<feature type="region of interest" description="Disordered" evidence="1">
    <location>
        <begin position="29"/>
        <end position="50"/>
    </location>
</feature>
<sequence>MRWECPTVFDDFRALKRDHVAYRMEDIKRQAQRGDPNYHRKSNGKTNPIQKAFKTFLKSRVKTKKKKERKDQHA</sequence>
<organism evidence="2 3">
    <name type="scientific">Saccharibacter floricola DSM 15669</name>
    <dbReference type="NCBI Taxonomy" id="1123227"/>
    <lineage>
        <taxon>Bacteria</taxon>
        <taxon>Pseudomonadati</taxon>
        <taxon>Pseudomonadota</taxon>
        <taxon>Alphaproteobacteria</taxon>
        <taxon>Acetobacterales</taxon>
        <taxon>Acetobacteraceae</taxon>
        <taxon>Saccharibacter</taxon>
    </lineage>
</organism>
<evidence type="ECO:0000256" key="1">
    <source>
        <dbReference type="SAM" id="MobiDB-lite"/>
    </source>
</evidence>
<keyword evidence="3" id="KW-1185">Reference proteome</keyword>
<protein>
    <submittedName>
        <fullName evidence="2">Uncharacterized protein</fullName>
    </submittedName>
</protein>
<name>A0ABQ0P0Y6_9PROT</name>
<dbReference type="EMBL" id="BAQD01000087">
    <property type="protein sequence ID" value="GBQ08295.1"/>
    <property type="molecule type" value="Genomic_DNA"/>
</dbReference>
<reference evidence="2" key="1">
    <citation type="submission" date="2013-04" db="EMBL/GenBank/DDBJ databases">
        <title>The genome sequencing project of 58 acetic acid bacteria.</title>
        <authorList>
            <person name="Okamoto-Kainuma A."/>
            <person name="Ishikawa M."/>
            <person name="Umino S."/>
            <person name="Koizumi Y."/>
            <person name="Shiwa Y."/>
            <person name="Yoshikawa H."/>
            <person name="Matsutani M."/>
            <person name="Matsushita K."/>
        </authorList>
    </citation>
    <scope>NUCLEOTIDE SEQUENCE</scope>
    <source>
        <strain evidence="2">DSM 15669</strain>
    </source>
</reference>
<dbReference type="Proteomes" id="UP001062901">
    <property type="component" value="Unassembled WGS sequence"/>
</dbReference>